<name>A0ABT6EUJ9_9SYNE</name>
<reference evidence="4" key="1">
    <citation type="journal article" date="2022" name="Genome Biol. Evol.">
        <title>A New Gene Family Diagnostic for Intracellular Biomineralization of Amorphous Ca Carbonates by Cyanobacteria.</title>
        <authorList>
            <person name="Benzerara K."/>
            <person name="Duprat E."/>
            <person name="Bitard-Feildel T."/>
            <person name="Caumes G."/>
            <person name="Cassier-Chauvat C."/>
            <person name="Chauvat F."/>
            <person name="Dezi M."/>
            <person name="Diop S.I."/>
            <person name="Gaschignard G."/>
            <person name="Gorgen S."/>
            <person name="Gugger M."/>
            <person name="Lopez-Garcia P."/>
            <person name="Millet M."/>
            <person name="Skouri-Panet F."/>
            <person name="Moreira D."/>
            <person name="Callebaut I."/>
        </authorList>
    </citation>
    <scope>NUCLEOTIDE SEQUENCE</scope>
    <source>
        <strain evidence="4">G9</strain>
    </source>
</reference>
<proteinExistence type="predicted"/>
<keyword evidence="1" id="KW-0175">Coiled coil</keyword>
<feature type="coiled-coil region" evidence="1">
    <location>
        <begin position="590"/>
        <end position="649"/>
    </location>
</feature>
<keyword evidence="5" id="KW-1185">Reference proteome</keyword>
<comment type="caution">
    <text evidence="4">The sequence shown here is derived from an EMBL/GenBank/DDBJ whole genome shotgun (WGS) entry which is preliminary data.</text>
</comment>
<dbReference type="Proteomes" id="UP001154265">
    <property type="component" value="Unassembled WGS sequence"/>
</dbReference>
<dbReference type="InterPro" id="IPR032047">
    <property type="entry name" value="ResT/TelK_cat"/>
</dbReference>
<accession>A0ABT6EUJ9</accession>
<dbReference type="EMBL" id="JAKKUT010000001">
    <property type="protein sequence ID" value="MDG2989537.1"/>
    <property type="molecule type" value="Genomic_DNA"/>
</dbReference>
<feature type="compositionally biased region" description="Basic and acidic residues" evidence="2">
    <location>
        <begin position="530"/>
        <end position="540"/>
    </location>
</feature>
<evidence type="ECO:0000313" key="4">
    <source>
        <dbReference type="EMBL" id="MDG2989537.1"/>
    </source>
</evidence>
<feature type="region of interest" description="Disordered" evidence="2">
    <location>
        <begin position="516"/>
        <end position="574"/>
    </location>
</feature>
<evidence type="ECO:0000256" key="1">
    <source>
        <dbReference type="SAM" id="Coils"/>
    </source>
</evidence>
<reference evidence="4" key="2">
    <citation type="submission" date="2022-01" db="EMBL/GenBank/DDBJ databases">
        <authorList>
            <person name="Zivanovic Y."/>
            <person name="Moreira D."/>
            <person name="Lopez-Garcia P."/>
        </authorList>
    </citation>
    <scope>NUCLEOTIDE SEQUENCE</scope>
    <source>
        <strain evidence="4">G9</strain>
    </source>
</reference>
<dbReference type="InterPro" id="IPR038280">
    <property type="entry name" value="ResT/TelK_cat_sf"/>
</dbReference>
<dbReference type="Pfam" id="PF16684">
    <property type="entry name" value="ResT-TelK_cat"/>
    <property type="match status" value="1"/>
</dbReference>
<feature type="compositionally biased region" description="Basic and acidic residues" evidence="2">
    <location>
        <begin position="679"/>
        <end position="713"/>
    </location>
</feature>
<sequence length="814" mass="90240">MDWLETWGQTRKPPPWAVKLINEALVELEGLTRADDGKMLALRDRLTDAMLQRVSPSSVKNYFTMLHRAIRFHFSPESGRLNPENSYQRSDQRLDPIACLLVDVPIEIKRKNRADQDAALEKILNNPSPDLVLTDPDGIVQRGREILEGAIAAYGDPDQSCFYLDIAASLSLVTGLRPVEVLRDAVLESGHSQYTVRLVAGQAKTRGNERIYEMPTLVEGRVVLKGFQILRTLHDFSDYSTDNMIQTEQNKLRDRVVDLFTGVVPIPTPQHLRAVYDAIAYFWFCPPGVKEPAFIRAINGHTPLAGKVGAALNYLKYEIGQEAIQRYGGAKGVRLSEPGIEVIEAFRIPGTVDGVEPVGQTADADVAEVEPIPQPAKEPAIPRSRKGNPKMNKTRNAILSRSARLLSGTWVQRAIALQVLTGLSLDRLLHGNIEPHGLYGLLVDEEIVTTLIQQLMPSISKFRQLPPENGADMQGACNLAFGDLIQVDANNLSLLYLACAPSKTDQVDIDFSVPKGMTKTDQTLSGNGDIGKDGKDDLKRATTSPQDQTAAAHPSPSNHVPNSQRPSEGEKQQNGAEIGMVALAKAVEMIHSLNTQVKGLESHILEMQAEQKRLIGRLEAQAPPEFPDMNALELENERLRVEVAQLRSTLDNPQELLNIIARLMNRGSTQDNLSESSETDEKPESSEREEIKEQNQDGVEFERTQEANTDEKANGANSPSSIIDPDVVRAFDVVMAYNDAPGRSHGEKWVMSYPVMKDLLATIGKNSQRKITPVMNARQDDLDEHYRKHGLSPRHNGVHTKNNHRITDYICLTD</sequence>
<evidence type="ECO:0000259" key="3">
    <source>
        <dbReference type="Pfam" id="PF16684"/>
    </source>
</evidence>
<feature type="domain" description="Telomere resolvase ResT/TelK catalytic" evidence="3">
    <location>
        <begin position="163"/>
        <end position="317"/>
    </location>
</feature>
<protein>
    <submittedName>
        <fullName evidence="4">Telomere resolvase</fullName>
    </submittedName>
</protein>
<gene>
    <name evidence="4" type="ORF">L3556_01115</name>
</gene>
<feature type="region of interest" description="Disordered" evidence="2">
    <location>
        <begin position="668"/>
        <end position="723"/>
    </location>
</feature>
<evidence type="ECO:0000313" key="5">
    <source>
        <dbReference type="Proteomes" id="UP001154265"/>
    </source>
</evidence>
<organism evidence="4 5">
    <name type="scientific">Candidatus Synechococcus calcipolaris G9</name>
    <dbReference type="NCBI Taxonomy" id="1497997"/>
    <lineage>
        <taxon>Bacteria</taxon>
        <taxon>Bacillati</taxon>
        <taxon>Cyanobacteriota</taxon>
        <taxon>Cyanophyceae</taxon>
        <taxon>Synechococcales</taxon>
        <taxon>Synechococcaceae</taxon>
        <taxon>Synechococcus</taxon>
    </lineage>
</organism>
<feature type="compositionally biased region" description="Polar residues" evidence="2">
    <location>
        <begin position="541"/>
        <end position="566"/>
    </location>
</feature>
<evidence type="ECO:0000256" key="2">
    <source>
        <dbReference type="SAM" id="MobiDB-lite"/>
    </source>
</evidence>
<dbReference type="Gene3D" id="1.10.443.30">
    <property type="entry name" value="Telomere resolvase"/>
    <property type="match status" value="1"/>
</dbReference>
<dbReference type="RefSeq" id="WP_277865460.1">
    <property type="nucleotide sequence ID" value="NZ_JAKKUT010000001.1"/>
</dbReference>